<dbReference type="AlphaFoldDB" id="A0A8G2BGC2"/>
<dbReference type="CDD" id="cd04301">
    <property type="entry name" value="NAT_SF"/>
    <property type="match status" value="1"/>
</dbReference>
<name>A0A8G2BGC2_9PROT</name>
<organism evidence="2 3">
    <name type="scientific">Thalassobaculum litoreum DSM 18839</name>
    <dbReference type="NCBI Taxonomy" id="1123362"/>
    <lineage>
        <taxon>Bacteria</taxon>
        <taxon>Pseudomonadati</taxon>
        <taxon>Pseudomonadota</taxon>
        <taxon>Alphaproteobacteria</taxon>
        <taxon>Rhodospirillales</taxon>
        <taxon>Thalassobaculaceae</taxon>
        <taxon>Thalassobaculum</taxon>
    </lineage>
</organism>
<dbReference type="PANTHER" id="PTHR43415:SF3">
    <property type="entry name" value="GNAT-FAMILY ACETYLTRANSFERASE"/>
    <property type="match status" value="1"/>
</dbReference>
<proteinExistence type="predicted"/>
<keyword evidence="2" id="KW-0808">Transferase</keyword>
<protein>
    <submittedName>
        <fullName evidence="2">Protein N-acetyltransferase, RimJ/RimL family</fullName>
    </submittedName>
</protein>
<comment type="caution">
    <text evidence="2">The sequence shown here is derived from an EMBL/GenBank/DDBJ whole genome shotgun (WGS) entry which is preliminary data.</text>
</comment>
<dbReference type="EMBL" id="FNBW01000004">
    <property type="protein sequence ID" value="SDF53507.1"/>
    <property type="molecule type" value="Genomic_DNA"/>
</dbReference>
<dbReference type="SUPFAM" id="SSF55729">
    <property type="entry name" value="Acyl-CoA N-acyltransferases (Nat)"/>
    <property type="match status" value="1"/>
</dbReference>
<dbReference type="Gene3D" id="3.40.630.30">
    <property type="match status" value="1"/>
</dbReference>
<accession>A0A8G2BGC2</accession>
<evidence type="ECO:0000259" key="1">
    <source>
        <dbReference type="PROSITE" id="PS51186"/>
    </source>
</evidence>
<evidence type="ECO:0000313" key="2">
    <source>
        <dbReference type="EMBL" id="SDF53507.1"/>
    </source>
</evidence>
<dbReference type="PROSITE" id="PS51186">
    <property type="entry name" value="GNAT"/>
    <property type="match status" value="1"/>
</dbReference>
<dbReference type="InterPro" id="IPR000182">
    <property type="entry name" value="GNAT_dom"/>
</dbReference>
<dbReference type="GO" id="GO:0016747">
    <property type="term" value="F:acyltransferase activity, transferring groups other than amino-acyl groups"/>
    <property type="evidence" value="ECO:0007669"/>
    <property type="project" value="InterPro"/>
</dbReference>
<sequence>MTVRLRPLQEEDLRRIYDWQRDPALYDHLVGDRRDVAWEEARDWMVRHWLPQAPHRRYALCAADGAMVGCVYLLAVEGAPEVLEFHVFIADAARRGQGLGRRALAEALRVAFGDLRAEAVRLEVLATNTAARRIYDDAGFVETGRRQVEKRAGPVTAIAMTLPRSAYRPR</sequence>
<feature type="domain" description="N-acetyltransferase" evidence="1">
    <location>
        <begin position="3"/>
        <end position="165"/>
    </location>
</feature>
<keyword evidence="3" id="KW-1185">Reference proteome</keyword>
<gene>
    <name evidence="2" type="ORF">SAMN05660686_01574</name>
</gene>
<reference evidence="2 3" key="1">
    <citation type="submission" date="2016-10" db="EMBL/GenBank/DDBJ databases">
        <authorList>
            <person name="Varghese N."/>
            <person name="Submissions S."/>
        </authorList>
    </citation>
    <scope>NUCLEOTIDE SEQUENCE [LARGE SCALE GENOMIC DNA]</scope>
    <source>
        <strain evidence="2 3">DSM 18839</strain>
    </source>
</reference>
<dbReference type="Pfam" id="PF13302">
    <property type="entry name" value="Acetyltransf_3"/>
    <property type="match status" value="1"/>
</dbReference>
<dbReference type="PANTHER" id="PTHR43415">
    <property type="entry name" value="SPERMIDINE N(1)-ACETYLTRANSFERASE"/>
    <property type="match status" value="1"/>
</dbReference>
<dbReference type="RefSeq" id="WP_093149434.1">
    <property type="nucleotide sequence ID" value="NZ_FNBW01000004.1"/>
</dbReference>
<dbReference type="InterPro" id="IPR016181">
    <property type="entry name" value="Acyl_CoA_acyltransferase"/>
</dbReference>
<dbReference type="Proteomes" id="UP000198615">
    <property type="component" value="Unassembled WGS sequence"/>
</dbReference>
<evidence type="ECO:0000313" key="3">
    <source>
        <dbReference type="Proteomes" id="UP000198615"/>
    </source>
</evidence>
<dbReference type="OrthoDB" id="9799092at2"/>